<accession>A0A1I7XGV5</accession>
<keyword evidence="4" id="KW-1185">Reference proteome</keyword>
<reference evidence="5" key="1">
    <citation type="submission" date="2016-11" db="UniProtKB">
        <authorList>
            <consortium name="WormBaseParasite"/>
        </authorList>
    </citation>
    <scope>IDENTIFICATION</scope>
</reference>
<dbReference type="InterPro" id="IPR036388">
    <property type="entry name" value="WH-like_DNA-bd_sf"/>
</dbReference>
<dbReference type="Gene3D" id="1.10.10.60">
    <property type="entry name" value="Homeodomain-like"/>
    <property type="match status" value="1"/>
</dbReference>
<comment type="subcellular location">
    <subcellularLocation>
        <location evidence="1">Nucleus</location>
    </subcellularLocation>
</comment>
<sequence length="135" mass="15039">MGRAPKLILHEGNQMKVLPTAGHTVKRIADVFKRSRKAIMNFLRHQEKYGTKKSSGRPSKLNDREKRGILRTTSNNTISITEIRGTCSIDATESTAWRILDKPFSAMGLVDLAFVSTKMNSVECVINRSGSCTDN</sequence>
<dbReference type="SUPFAM" id="SSF46689">
    <property type="entry name" value="Homeodomain-like"/>
    <property type="match status" value="1"/>
</dbReference>
<dbReference type="InterPro" id="IPR009057">
    <property type="entry name" value="Homeodomain-like_sf"/>
</dbReference>
<dbReference type="InterPro" id="IPR048703">
    <property type="entry name" value="Tnp_Tc3-like_HTH"/>
</dbReference>
<dbReference type="Pfam" id="PF21517">
    <property type="entry name" value="HTH_Tnp_Tc3_2_like"/>
    <property type="match status" value="1"/>
</dbReference>
<dbReference type="GO" id="GO:0005634">
    <property type="term" value="C:nucleus"/>
    <property type="evidence" value="ECO:0007669"/>
    <property type="project" value="UniProtKB-SubCell"/>
</dbReference>
<feature type="domain" description="Transposable element Tc3 transposase-like DNA-binding HTH" evidence="3">
    <location>
        <begin position="64"/>
        <end position="101"/>
    </location>
</feature>
<dbReference type="Gene3D" id="1.10.10.10">
    <property type="entry name" value="Winged helix-like DNA-binding domain superfamily/Winged helix DNA-binding domain"/>
    <property type="match status" value="1"/>
</dbReference>
<organism evidence="4 5">
    <name type="scientific">Heterorhabditis bacteriophora</name>
    <name type="common">Entomopathogenic nematode worm</name>
    <dbReference type="NCBI Taxonomy" id="37862"/>
    <lineage>
        <taxon>Eukaryota</taxon>
        <taxon>Metazoa</taxon>
        <taxon>Ecdysozoa</taxon>
        <taxon>Nematoda</taxon>
        <taxon>Chromadorea</taxon>
        <taxon>Rhabditida</taxon>
        <taxon>Rhabditina</taxon>
        <taxon>Rhabditomorpha</taxon>
        <taxon>Strongyloidea</taxon>
        <taxon>Heterorhabditidae</taxon>
        <taxon>Heterorhabditis</taxon>
    </lineage>
</organism>
<evidence type="ECO:0000313" key="5">
    <source>
        <dbReference type="WBParaSite" id="Hba_16551"/>
    </source>
</evidence>
<dbReference type="WBParaSite" id="Hba_16551">
    <property type="protein sequence ID" value="Hba_16551"/>
    <property type="gene ID" value="Hba_16551"/>
</dbReference>
<proteinExistence type="predicted"/>
<protein>
    <submittedName>
        <fullName evidence="5">HTH_Tnp_Tc3_1 domain-containing protein</fullName>
    </submittedName>
</protein>
<evidence type="ECO:0000259" key="3">
    <source>
        <dbReference type="Pfam" id="PF21517"/>
    </source>
</evidence>
<name>A0A1I7XGV5_HETBA</name>
<dbReference type="AlphaFoldDB" id="A0A1I7XGV5"/>
<dbReference type="Proteomes" id="UP000095283">
    <property type="component" value="Unplaced"/>
</dbReference>
<evidence type="ECO:0000256" key="1">
    <source>
        <dbReference type="ARBA" id="ARBA00004123"/>
    </source>
</evidence>
<feature type="region of interest" description="Disordered" evidence="2">
    <location>
        <begin position="47"/>
        <end position="66"/>
    </location>
</feature>
<evidence type="ECO:0000313" key="4">
    <source>
        <dbReference type="Proteomes" id="UP000095283"/>
    </source>
</evidence>
<evidence type="ECO:0000256" key="2">
    <source>
        <dbReference type="SAM" id="MobiDB-lite"/>
    </source>
</evidence>